<keyword evidence="6 7" id="KW-0067">ATP-binding</keyword>
<keyword evidence="4 7" id="KW-0547">Nucleotide-binding</keyword>
<keyword evidence="11" id="KW-1185">Reference proteome</keyword>
<dbReference type="GO" id="GO:0005524">
    <property type="term" value="F:ATP binding"/>
    <property type="evidence" value="ECO:0007669"/>
    <property type="project" value="UniProtKB-UniRule"/>
</dbReference>
<dbReference type="AlphaFoldDB" id="A0A7V9ACX1"/>
<evidence type="ECO:0000259" key="9">
    <source>
        <dbReference type="PROSITE" id="PS50011"/>
    </source>
</evidence>
<evidence type="ECO:0000313" key="10">
    <source>
        <dbReference type="EMBL" id="MBA2227751.1"/>
    </source>
</evidence>
<keyword evidence="5 10" id="KW-0418">Kinase</keyword>
<dbReference type="EC" id="2.7.11.1" evidence="1"/>
<dbReference type="GO" id="GO:0004674">
    <property type="term" value="F:protein serine/threonine kinase activity"/>
    <property type="evidence" value="ECO:0007669"/>
    <property type="project" value="UniProtKB-KW"/>
</dbReference>
<evidence type="ECO:0000256" key="2">
    <source>
        <dbReference type="ARBA" id="ARBA00022527"/>
    </source>
</evidence>
<dbReference type="SMART" id="SM00220">
    <property type="entry name" value="S_TKc"/>
    <property type="match status" value="1"/>
</dbReference>
<feature type="region of interest" description="Disordered" evidence="8">
    <location>
        <begin position="290"/>
        <end position="326"/>
    </location>
</feature>
<dbReference type="InterPro" id="IPR008271">
    <property type="entry name" value="Ser/Thr_kinase_AS"/>
</dbReference>
<evidence type="ECO:0000256" key="1">
    <source>
        <dbReference type="ARBA" id="ARBA00012513"/>
    </source>
</evidence>
<dbReference type="Proteomes" id="UP000542342">
    <property type="component" value="Unassembled WGS sequence"/>
</dbReference>
<dbReference type="EMBL" id="JACEFB010000018">
    <property type="protein sequence ID" value="MBA2227751.1"/>
    <property type="molecule type" value="Genomic_DNA"/>
</dbReference>
<dbReference type="RefSeq" id="WP_194539611.1">
    <property type="nucleotide sequence ID" value="NZ_JACEFB010000018.1"/>
</dbReference>
<reference evidence="10 11" key="1">
    <citation type="submission" date="2020-07" db="EMBL/GenBank/DDBJ databases">
        <title>Thermogemmata thermophila gen. nov., sp. nov., a novel moderate thermophilic planctomycete from a Kamchatka hot spring.</title>
        <authorList>
            <person name="Elcheninov A.G."/>
            <person name="Podosokorskaya O.A."/>
            <person name="Kovaleva O.L."/>
            <person name="Novikov A."/>
            <person name="Bonch-Osmolovskaya E.A."/>
            <person name="Toshchakov S.V."/>
            <person name="Kublanov I.V."/>
        </authorList>
    </citation>
    <scope>NUCLEOTIDE SEQUENCE [LARGE SCALE GENOMIC DNA]</scope>
    <source>
        <strain evidence="10 11">2918</strain>
    </source>
</reference>
<dbReference type="Gene3D" id="1.10.510.10">
    <property type="entry name" value="Transferase(Phosphotransferase) domain 1"/>
    <property type="match status" value="1"/>
</dbReference>
<organism evidence="10 11">
    <name type="scientific">Thermogemmata fonticola</name>
    <dbReference type="NCBI Taxonomy" id="2755323"/>
    <lineage>
        <taxon>Bacteria</taxon>
        <taxon>Pseudomonadati</taxon>
        <taxon>Planctomycetota</taxon>
        <taxon>Planctomycetia</taxon>
        <taxon>Gemmatales</taxon>
        <taxon>Gemmataceae</taxon>
        <taxon>Thermogemmata</taxon>
    </lineage>
</organism>
<evidence type="ECO:0000256" key="6">
    <source>
        <dbReference type="ARBA" id="ARBA00022840"/>
    </source>
</evidence>
<dbReference type="PROSITE" id="PS00108">
    <property type="entry name" value="PROTEIN_KINASE_ST"/>
    <property type="match status" value="1"/>
</dbReference>
<gene>
    <name evidence="10" type="ORF">H0921_16450</name>
</gene>
<dbReference type="Pfam" id="PF00069">
    <property type="entry name" value="Pkinase"/>
    <property type="match status" value="1"/>
</dbReference>
<dbReference type="InterPro" id="IPR017441">
    <property type="entry name" value="Protein_kinase_ATP_BS"/>
</dbReference>
<dbReference type="PROSITE" id="PS00107">
    <property type="entry name" value="PROTEIN_KINASE_ATP"/>
    <property type="match status" value="1"/>
</dbReference>
<dbReference type="CDD" id="cd14014">
    <property type="entry name" value="STKc_PknB_like"/>
    <property type="match status" value="1"/>
</dbReference>
<feature type="domain" description="Protein kinase" evidence="9">
    <location>
        <begin position="10"/>
        <end position="283"/>
    </location>
</feature>
<evidence type="ECO:0000256" key="5">
    <source>
        <dbReference type="ARBA" id="ARBA00022777"/>
    </source>
</evidence>
<dbReference type="PANTHER" id="PTHR43289:SF6">
    <property type="entry name" value="SERINE_THREONINE-PROTEIN KINASE NEKL-3"/>
    <property type="match status" value="1"/>
</dbReference>
<dbReference type="InterPro" id="IPR000719">
    <property type="entry name" value="Prot_kinase_dom"/>
</dbReference>
<dbReference type="PROSITE" id="PS50011">
    <property type="entry name" value="PROTEIN_KINASE_DOM"/>
    <property type="match status" value="1"/>
</dbReference>
<evidence type="ECO:0000256" key="4">
    <source>
        <dbReference type="ARBA" id="ARBA00022741"/>
    </source>
</evidence>
<protein>
    <recommendedName>
        <fullName evidence="1">non-specific serine/threonine protein kinase</fullName>
        <ecNumber evidence="1">2.7.11.1</ecNumber>
    </recommendedName>
</protein>
<dbReference type="PANTHER" id="PTHR43289">
    <property type="entry name" value="MITOGEN-ACTIVATED PROTEIN KINASE KINASE KINASE 20-RELATED"/>
    <property type="match status" value="1"/>
</dbReference>
<dbReference type="Gene3D" id="3.30.200.20">
    <property type="entry name" value="Phosphorylase Kinase, domain 1"/>
    <property type="match status" value="1"/>
</dbReference>
<sequence>MIGRIFLGRYEARRLLGEGGMGRVYLARQVDTGRDVVVKVMHEQIAHDPKFRDRFEREMELMRRFRHPGAVQLYEADLNNPTGPCLVMEYVKGVNLETLLARSGRMSPARVGRIIGELCEVLQAAHDENIIHRDLKPANLMIIDPDTPRERVKVMDFGLAKLLDKEDLIKKVTDTNVDFAVGTPGYICPEQVRGEEMDHRGDIYSVGVIMYELLTGRLPFVGGSSMDILLAHATEPPPRFAEIGLKGVVPPEIEELVLQCLAKDPADRPQQARDLAERYDTALVRWESQQEERLARQRPQPGSSHLLPVSPSTPTPPPRSSTAEGSDALTFQMEAWLPERIALMKLRGFVYDAGGEVLDSQPGCVVVRLGGKRTGLSWFGLARRATGPLDVELHLTHAHPQEPNRLTVQVVFRPSHPSLLDDPQWQKRCSDVFVQLRSYLMGRVTS</sequence>
<dbReference type="FunFam" id="1.10.510.10:FF:000021">
    <property type="entry name" value="Serine/threonine protein kinase"/>
    <property type="match status" value="1"/>
</dbReference>
<evidence type="ECO:0000256" key="3">
    <source>
        <dbReference type="ARBA" id="ARBA00022679"/>
    </source>
</evidence>
<proteinExistence type="predicted"/>
<feature type="binding site" evidence="7">
    <location>
        <position position="39"/>
    </location>
    <ligand>
        <name>ATP</name>
        <dbReference type="ChEBI" id="CHEBI:30616"/>
    </ligand>
</feature>
<name>A0A7V9ACX1_9BACT</name>
<evidence type="ECO:0000256" key="8">
    <source>
        <dbReference type="SAM" id="MobiDB-lite"/>
    </source>
</evidence>
<accession>A0A7V9ACX1</accession>
<keyword evidence="3" id="KW-0808">Transferase</keyword>
<dbReference type="InterPro" id="IPR011009">
    <property type="entry name" value="Kinase-like_dom_sf"/>
</dbReference>
<evidence type="ECO:0000256" key="7">
    <source>
        <dbReference type="PROSITE-ProRule" id="PRU10141"/>
    </source>
</evidence>
<keyword evidence="2 10" id="KW-0723">Serine/threonine-protein kinase</keyword>
<evidence type="ECO:0000313" key="11">
    <source>
        <dbReference type="Proteomes" id="UP000542342"/>
    </source>
</evidence>
<dbReference type="SUPFAM" id="SSF56112">
    <property type="entry name" value="Protein kinase-like (PK-like)"/>
    <property type="match status" value="1"/>
</dbReference>
<comment type="caution">
    <text evidence="10">The sequence shown here is derived from an EMBL/GenBank/DDBJ whole genome shotgun (WGS) entry which is preliminary data.</text>
</comment>